<feature type="domain" description="Methyl-accepting transducer" evidence="5">
    <location>
        <begin position="260"/>
        <end position="525"/>
    </location>
</feature>
<feature type="transmembrane region" description="Helical" evidence="4">
    <location>
        <begin position="179"/>
        <end position="197"/>
    </location>
</feature>
<proteinExistence type="inferred from homology"/>
<sequence>MKKEKNKNFLHSISAKITLVTVAVILLSQLVSLINAETSSKSALLSTNENYIYSLAETSAEIIESMGKDENTADYAQFLGNIHMKGIESSYAYLVSSDGIMLYHPTADKIGKPVENSIILNVVSQLASGTIPEDDVALYNFNGTMKYAAYAITNQKEIIVISADQSEILAPVNAMRIKMILSSLLITLICIIAVYLFSHFLCFSIKRLTDIINDTADLNFRHNPWSSKLCKRKDETGEMARSVRKMRKNLRDMIHYIDEASTQITGNINQLQQITNTVDNMCSDNSATSEELAAGMEETAATTATINEHINDIKINADEITTMAVNGAKTSDEIMDRAEELRKKTVAASHATLTTYQTVKEKADAAIAGSKAVEKINELSGTIMEISSQTGLLALNASIEAAHAGEAGRGFAVVATEIGSLADQTSKAISDIGNIVNEVNTAVEHMSECLEYTTNFLEKTVLTEYKEFEQVSEQYHEDANVFKTSMNTVESSISSLSTAIDTIANALNGINDTVGESSLGVTDIAEKTSDMVEKTGNTHEMVSQCHNYTDHLQDIVHHFTLE</sequence>
<evidence type="ECO:0000256" key="1">
    <source>
        <dbReference type="ARBA" id="ARBA00023224"/>
    </source>
</evidence>
<organism evidence="7 8">
    <name type="scientific">Roseburia zhanii</name>
    <dbReference type="NCBI Taxonomy" id="2763064"/>
    <lineage>
        <taxon>Bacteria</taxon>
        <taxon>Bacillati</taxon>
        <taxon>Bacillota</taxon>
        <taxon>Clostridia</taxon>
        <taxon>Lachnospirales</taxon>
        <taxon>Lachnospiraceae</taxon>
        <taxon>Roseburia</taxon>
    </lineage>
</organism>
<dbReference type="Proteomes" id="UP000606720">
    <property type="component" value="Unassembled WGS sequence"/>
</dbReference>
<comment type="caution">
    <text evidence="7">The sequence shown here is derived from an EMBL/GenBank/DDBJ whole genome shotgun (WGS) entry which is preliminary data.</text>
</comment>
<evidence type="ECO:0000256" key="2">
    <source>
        <dbReference type="ARBA" id="ARBA00029447"/>
    </source>
</evidence>
<keyword evidence="8" id="KW-1185">Reference proteome</keyword>
<keyword evidence="4" id="KW-1133">Transmembrane helix</keyword>
<dbReference type="Gene3D" id="1.10.287.950">
    <property type="entry name" value="Methyl-accepting chemotaxis protein"/>
    <property type="match status" value="1"/>
</dbReference>
<dbReference type="RefSeq" id="WP_186866700.1">
    <property type="nucleotide sequence ID" value="NZ_JACOPH010000004.1"/>
</dbReference>
<feature type="domain" description="HAMP" evidence="6">
    <location>
        <begin position="232"/>
        <end position="255"/>
    </location>
</feature>
<comment type="similarity">
    <text evidence="2">Belongs to the methyl-accepting chemotaxis (MCP) protein family.</text>
</comment>
<dbReference type="SMART" id="SM00283">
    <property type="entry name" value="MA"/>
    <property type="match status" value="1"/>
</dbReference>
<dbReference type="EMBL" id="JACOPH010000004">
    <property type="protein sequence ID" value="MBC5713907.1"/>
    <property type="molecule type" value="Genomic_DNA"/>
</dbReference>
<keyword evidence="4" id="KW-0472">Membrane</keyword>
<name>A0A923LP67_9FIRM</name>
<evidence type="ECO:0000256" key="4">
    <source>
        <dbReference type="SAM" id="Phobius"/>
    </source>
</evidence>
<dbReference type="InterPro" id="IPR003660">
    <property type="entry name" value="HAMP_dom"/>
</dbReference>
<keyword evidence="1 3" id="KW-0807">Transducer</keyword>
<dbReference type="GO" id="GO:0016020">
    <property type="term" value="C:membrane"/>
    <property type="evidence" value="ECO:0007669"/>
    <property type="project" value="InterPro"/>
</dbReference>
<dbReference type="PANTHER" id="PTHR32089:SF112">
    <property type="entry name" value="LYSOZYME-LIKE PROTEIN-RELATED"/>
    <property type="match status" value="1"/>
</dbReference>
<evidence type="ECO:0000256" key="3">
    <source>
        <dbReference type="PROSITE-ProRule" id="PRU00284"/>
    </source>
</evidence>
<dbReference type="PANTHER" id="PTHR32089">
    <property type="entry name" value="METHYL-ACCEPTING CHEMOTAXIS PROTEIN MCPB"/>
    <property type="match status" value="1"/>
</dbReference>
<dbReference type="AlphaFoldDB" id="A0A923LP67"/>
<gene>
    <name evidence="7" type="ORF">H8S17_06710</name>
</gene>
<keyword evidence="4" id="KW-0812">Transmembrane</keyword>
<evidence type="ECO:0000259" key="5">
    <source>
        <dbReference type="PROSITE" id="PS50111"/>
    </source>
</evidence>
<dbReference type="PROSITE" id="PS50885">
    <property type="entry name" value="HAMP"/>
    <property type="match status" value="1"/>
</dbReference>
<dbReference type="InterPro" id="IPR004089">
    <property type="entry name" value="MCPsignal_dom"/>
</dbReference>
<evidence type="ECO:0000259" key="6">
    <source>
        <dbReference type="PROSITE" id="PS50885"/>
    </source>
</evidence>
<dbReference type="PROSITE" id="PS50111">
    <property type="entry name" value="CHEMOTAXIS_TRANSDUC_2"/>
    <property type="match status" value="1"/>
</dbReference>
<dbReference type="GO" id="GO:0007165">
    <property type="term" value="P:signal transduction"/>
    <property type="evidence" value="ECO:0007669"/>
    <property type="project" value="UniProtKB-KW"/>
</dbReference>
<dbReference type="SUPFAM" id="SSF58104">
    <property type="entry name" value="Methyl-accepting chemotaxis protein (MCP) signaling domain"/>
    <property type="match status" value="1"/>
</dbReference>
<accession>A0A923LP67</accession>
<dbReference type="Pfam" id="PF00015">
    <property type="entry name" value="MCPsignal"/>
    <property type="match status" value="1"/>
</dbReference>
<evidence type="ECO:0000313" key="8">
    <source>
        <dbReference type="Proteomes" id="UP000606720"/>
    </source>
</evidence>
<reference evidence="7" key="1">
    <citation type="submission" date="2020-08" db="EMBL/GenBank/DDBJ databases">
        <title>Genome public.</title>
        <authorList>
            <person name="Liu C."/>
            <person name="Sun Q."/>
        </authorList>
    </citation>
    <scope>NUCLEOTIDE SEQUENCE</scope>
    <source>
        <strain evidence="7">BX1005</strain>
    </source>
</reference>
<dbReference type="CDD" id="cd12912">
    <property type="entry name" value="PDC2_MCP_like"/>
    <property type="match status" value="1"/>
</dbReference>
<protein>
    <submittedName>
        <fullName evidence="7">Methyl-accepting chemotaxis protein</fullName>
    </submittedName>
</protein>
<evidence type="ECO:0000313" key="7">
    <source>
        <dbReference type="EMBL" id="MBC5713907.1"/>
    </source>
</evidence>
<dbReference type="Gene3D" id="3.30.450.20">
    <property type="entry name" value="PAS domain"/>
    <property type="match status" value="1"/>
</dbReference>